<reference evidence="1" key="1">
    <citation type="submission" date="2022-11" db="EMBL/GenBank/DDBJ databases">
        <title>Centuries of genome instability and evolution in soft-shell clam transmissible cancer (bioRxiv).</title>
        <authorList>
            <person name="Hart S.F.M."/>
            <person name="Yonemitsu M.A."/>
            <person name="Giersch R.M."/>
            <person name="Beal B.F."/>
            <person name="Arriagada G."/>
            <person name="Davis B.W."/>
            <person name="Ostrander E.A."/>
            <person name="Goff S.P."/>
            <person name="Metzger M.J."/>
        </authorList>
    </citation>
    <scope>NUCLEOTIDE SEQUENCE</scope>
    <source>
        <strain evidence="1">MELC-2E11</strain>
        <tissue evidence="1">Siphon/mantle</tissue>
    </source>
</reference>
<dbReference type="Proteomes" id="UP001164746">
    <property type="component" value="Chromosome 3"/>
</dbReference>
<accession>A0ABY7DLI3</accession>
<keyword evidence="2" id="KW-1185">Reference proteome</keyword>
<dbReference type="EMBL" id="CP111014">
    <property type="protein sequence ID" value="WAQ98562.1"/>
    <property type="molecule type" value="Genomic_DNA"/>
</dbReference>
<evidence type="ECO:0000313" key="1">
    <source>
        <dbReference type="EMBL" id="WAQ98562.1"/>
    </source>
</evidence>
<proteinExistence type="predicted"/>
<organism evidence="1 2">
    <name type="scientific">Mya arenaria</name>
    <name type="common">Soft-shell clam</name>
    <dbReference type="NCBI Taxonomy" id="6604"/>
    <lineage>
        <taxon>Eukaryota</taxon>
        <taxon>Metazoa</taxon>
        <taxon>Spiralia</taxon>
        <taxon>Lophotrochozoa</taxon>
        <taxon>Mollusca</taxon>
        <taxon>Bivalvia</taxon>
        <taxon>Autobranchia</taxon>
        <taxon>Heteroconchia</taxon>
        <taxon>Euheterodonta</taxon>
        <taxon>Imparidentia</taxon>
        <taxon>Neoheterodontei</taxon>
        <taxon>Myida</taxon>
        <taxon>Myoidea</taxon>
        <taxon>Myidae</taxon>
        <taxon>Mya</taxon>
    </lineage>
</organism>
<feature type="non-terminal residue" evidence="1">
    <location>
        <position position="173"/>
    </location>
</feature>
<dbReference type="Gene3D" id="2.60.120.260">
    <property type="entry name" value="Galactose-binding domain-like"/>
    <property type="match status" value="1"/>
</dbReference>
<evidence type="ECO:0000313" key="2">
    <source>
        <dbReference type="Proteomes" id="UP001164746"/>
    </source>
</evidence>
<protein>
    <submittedName>
        <fullName evidence="1">Uncharacterized protein</fullName>
    </submittedName>
</protein>
<name>A0ABY7DLI3_MYAAR</name>
<gene>
    <name evidence="1" type="ORF">MAR_022935</name>
</gene>
<sequence>QLEGFVVRLSTSNITNNNGNILPLKTTPYPNDGIFDLSIQTPMDARFCRLTLPKEATVKPPTYPIVLCEVEIFQLFQGIDIIPSIPRGNISVDMGSPYKDGIYIHSAEMAINNLVATVTLVQDAVNFVETASNAITVNMARVVADIATASMTKIALGTQVNVLEANVLLVGRN</sequence>